<organism evidence="1 2">
    <name type="scientific">Methylorubrum extorquens (strain CM4 / NCIMB 13688)</name>
    <name type="common">Methylobacterium extorquens</name>
    <dbReference type="NCBI Taxonomy" id="440085"/>
    <lineage>
        <taxon>Bacteria</taxon>
        <taxon>Pseudomonadati</taxon>
        <taxon>Pseudomonadota</taxon>
        <taxon>Alphaproteobacteria</taxon>
        <taxon>Hyphomicrobiales</taxon>
        <taxon>Methylobacteriaceae</taxon>
        <taxon>Methylorubrum</taxon>
    </lineage>
</organism>
<dbReference type="AlphaFoldDB" id="B7L3S0"/>
<geneLocation type="plasmid" evidence="1 2">
    <name>pCMU02</name>
</geneLocation>
<reference evidence="1 2" key="2">
    <citation type="journal article" date="2012" name="J. Bacteriol.">
        <title>Complete genome sequences of six strains of the genus Methylobacterium.</title>
        <authorList>
            <person name="Marx C.J."/>
            <person name="Bringel F."/>
            <person name="Chistoserdova L."/>
            <person name="Moulin L."/>
            <person name="Farhan Ul Haque M."/>
            <person name="Fleischman D.E."/>
            <person name="Gruffaz C."/>
            <person name="Jourand P."/>
            <person name="Knief C."/>
            <person name="Lee M.C."/>
            <person name="Muller E.E."/>
            <person name="Nadalig T."/>
            <person name="Peyraud R."/>
            <person name="Roselli S."/>
            <person name="Russ L."/>
            <person name="Goodwin L.A."/>
            <person name="Ivanova N."/>
            <person name="Kyrpides N."/>
            <person name="Lajus A."/>
            <person name="Land M.L."/>
            <person name="Medigue C."/>
            <person name="Mikhailova N."/>
            <person name="Nolan M."/>
            <person name="Woyke T."/>
            <person name="Stolyar S."/>
            <person name="Vorholt J.A."/>
            <person name="Vuilleumier S."/>
        </authorList>
    </citation>
    <scope>NUCLEOTIDE SEQUENCE [LARGE SCALE GENOMIC DNA]</scope>
    <source>
        <strain evidence="2">CM4 / NCIMB 13688</strain>
        <plasmid evidence="1 2">pCMU02</plasmid>
    </source>
</reference>
<proteinExistence type="predicted"/>
<dbReference type="Proteomes" id="UP000002385">
    <property type="component" value="Plasmid pCMU02"/>
</dbReference>
<dbReference type="EMBL" id="CP001300">
    <property type="protein sequence ID" value="ACK86478.1"/>
    <property type="molecule type" value="Genomic_DNA"/>
</dbReference>
<name>B7L3S0_METC4</name>
<dbReference type="RefSeq" id="WP_012606462.1">
    <property type="nucleotide sequence ID" value="NC_011760.1"/>
</dbReference>
<evidence type="ECO:0000313" key="2">
    <source>
        <dbReference type="Proteomes" id="UP000002385"/>
    </source>
</evidence>
<gene>
    <name evidence="1" type="ordered locus">Mchl_5767</name>
</gene>
<evidence type="ECO:0000313" key="1">
    <source>
        <dbReference type="EMBL" id="ACK86478.1"/>
    </source>
</evidence>
<accession>B7L3S0</accession>
<dbReference type="HOGENOM" id="CLU_2936273_0_0_5"/>
<reference evidence="1 2" key="1">
    <citation type="submission" date="2008-12" db="EMBL/GenBank/DDBJ databases">
        <title>Complete sequence of plasmid2 of Methylobacterium chloromethanicum CM4.</title>
        <authorList>
            <consortium name="US DOE Joint Genome Institute"/>
            <person name="Lucas S."/>
            <person name="Copeland A."/>
            <person name="Lapidus A."/>
            <person name="Glavina del Rio T."/>
            <person name="Dalin E."/>
            <person name="Tice H."/>
            <person name="Bruce D."/>
            <person name="Goodwin L."/>
            <person name="Pitluck S."/>
            <person name="Chertkov O."/>
            <person name="Brettin T."/>
            <person name="Detter J.C."/>
            <person name="Han C."/>
            <person name="Larimer F."/>
            <person name="Land M."/>
            <person name="Hauser L."/>
            <person name="Kyrpides N."/>
            <person name="Mikhailova N."/>
            <person name="Marx C."/>
            <person name="Richardson P."/>
        </authorList>
    </citation>
    <scope>NUCLEOTIDE SEQUENCE [LARGE SCALE GENOMIC DNA]</scope>
    <source>
        <strain evidence="2">CM4 / NCIMB 13688</strain>
        <plasmid evidence="1 2">pCMU02</plasmid>
    </source>
</reference>
<protein>
    <submittedName>
        <fullName evidence="1">Uncharacterized protein</fullName>
    </submittedName>
</protein>
<dbReference type="KEGG" id="mch:Mchl_5767"/>
<sequence length="60" mass="7216">MPSAIERRLAKIEQRFRSRLRGVHRYSDDELDALISWLRDPDPSRERWAANLLQREGLIR</sequence>
<keyword evidence="1" id="KW-0614">Plasmid</keyword>